<comment type="catalytic activity">
    <reaction evidence="1">
        <text>Cleavage of a beta-linked Asp residue from the N-terminus of a polypeptide.</text>
        <dbReference type="EC" id="3.4.19.5"/>
    </reaction>
</comment>
<gene>
    <name evidence="12" type="ORF">NEZAVI_LOCUS12279</name>
</gene>
<feature type="active site" description="Nucleophile" evidence="9">
    <location>
        <position position="176"/>
    </location>
</feature>
<dbReference type="AlphaFoldDB" id="A0A9P0HJF2"/>
<evidence type="ECO:0000256" key="2">
    <source>
        <dbReference type="ARBA" id="ARBA00010872"/>
    </source>
</evidence>
<accession>A0A9P0HJF2</accession>
<dbReference type="Gene3D" id="3.60.20.30">
    <property type="entry name" value="(Glycosyl)asparaginase"/>
    <property type="match status" value="2"/>
</dbReference>
<evidence type="ECO:0000256" key="4">
    <source>
        <dbReference type="ARBA" id="ARBA00022801"/>
    </source>
</evidence>
<name>A0A9P0HJF2_NEZVI</name>
<dbReference type="FunFam" id="3.60.20.30:FF:000001">
    <property type="entry name" value="Isoaspartyl peptidase/L-asparaginase"/>
    <property type="match status" value="2"/>
</dbReference>
<dbReference type="CDD" id="cd04702">
    <property type="entry name" value="ASRGL1_like"/>
    <property type="match status" value="2"/>
</dbReference>
<comment type="function">
    <text evidence="7">Has both L-asparaginase and beta-aspartyl peptidase activity. Does not have aspartylglucosaminidase activity and is inactive toward GlcNAc-L-Asn. Likewise, has no activity toward glutamine.</text>
</comment>
<dbReference type="SUPFAM" id="SSF56235">
    <property type="entry name" value="N-terminal nucleophile aminohydrolases (Ntn hydrolases)"/>
    <property type="match status" value="2"/>
</dbReference>
<evidence type="ECO:0000256" key="7">
    <source>
        <dbReference type="ARBA" id="ARBA00054922"/>
    </source>
</evidence>
<dbReference type="InterPro" id="IPR000246">
    <property type="entry name" value="Peptidase_T2"/>
</dbReference>
<evidence type="ECO:0000256" key="10">
    <source>
        <dbReference type="PIRSR" id="PIRSR600246-2"/>
    </source>
</evidence>
<feature type="binding site" evidence="10">
    <location>
        <begin position="204"/>
        <end position="207"/>
    </location>
    <ligand>
        <name>substrate</name>
    </ligand>
</feature>
<keyword evidence="4" id="KW-0378">Hydrolase</keyword>
<evidence type="ECO:0000256" key="5">
    <source>
        <dbReference type="ARBA" id="ARBA00022813"/>
    </source>
</evidence>
<evidence type="ECO:0000313" key="13">
    <source>
        <dbReference type="Proteomes" id="UP001152798"/>
    </source>
</evidence>
<dbReference type="InterPro" id="IPR033844">
    <property type="entry name" value="ASRGL1_meta"/>
</dbReference>
<dbReference type="OrthoDB" id="2262349at2759"/>
<keyword evidence="3" id="KW-0645">Protease</keyword>
<dbReference type="GO" id="GO:0004067">
    <property type="term" value="F:asparaginase activity"/>
    <property type="evidence" value="ECO:0007669"/>
    <property type="project" value="UniProtKB-EC"/>
</dbReference>
<dbReference type="PANTHER" id="PTHR10188:SF41">
    <property type="entry name" value="ISOASPARTYL PEPTIDASE_L-ASPARAGINASE"/>
    <property type="match status" value="1"/>
</dbReference>
<keyword evidence="5" id="KW-0068">Autocatalytic cleavage</keyword>
<dbReference type="Pfam" id="PF01112">
    <property type="entry name" value="Asparaginase_2"/>
    <property type="match status" value="2"/>
</dbReference>
<dbReference type="GO" id="GO:0005737">
    <property type="term" value="C:cytoplasm"/>
    <property type="evidence" value="ECO:0007669"/>
    <property type="project" value="TreeGrafter"/>
</dbReference>
<comment type="similarity">
    <text evidence="2">Belongs to the Ntn-hydrolase family.</text>
</comment>
<feature type="binding site" evidence="10">
    <location>
        <begin position="227"/>
        <end position="230"/>
    </location>
    <ligand>
        <name>substrate</name>
    </ligand>
</feature>
<evidence type="ECO:0000256" key="6">
    <source>
        <dbReference type="ARBA" id="ARBA00049366"/>
    </source>
</evidence>
<dbReference type="GO" id="GO:0006508">
    <property type="term" value="P:proteolysis"/>
    <property type="evidence" value="ECO:0007669"/>
    <property type="project" value="UniProtKB-KW"/>
</dbReference>
<dbReference type="GO" id="GO:0008798">
    <property type="term" value="F:beta-aspartyl-peptidase activity"/>
    <property type="evidence" value="ECO:0007669"/>
    <property type="project" value="UniProtKB-EC"/>
</dbReference>
<dbReference type="InterPro" id="IPR029055">
    <property type="entry name" value="Ntn_hydrolases_N"/>
</dbReference>
<evidence type="ECO:0000313" key="12">
    <source>
        <dbReference type="EMBL" id="CAH1403708.1"/>
    </source>
</evidence>
<dbReference type="Proteomes" id="UP001152798">
    <property type="component" value="Chromosome 5"/>
</dbReference>
<evidence type="ECO:0000256" key="11">
    <source>
        <dbReference type="PIRSR" id="PIRSR600246-3"/>
    </source>
</evidence>
<evidence type="ECO:0000256" key="3">
    <source>
        <dbReference type="ARBA" id="ARBA00022670"/>
    </source>
</evidence>
<proteinExistence type="inferred from homology"/>
<dbReference type="GO" id="GO:0033345">
    <property type="term" value="P:L-asparagine catabolic process via L-aspartate"/>
    <property type="evidence" value="ECO:0007669"/>
    <property type="project" value="TreeGrafter"/>
</dbReference>
<comment type="catalytic activity">
    <reaction evidence="6">
        <text>L-asparagine + H2O = L-aspartate + NH4(+)</text>
        <dbReference type="Rhea" id="RHEA:21016"/>
        <dbReference type="ChEBI" id="CHEBI:15377"/>
        <dbReference type="ChEBI" id="CHEBI:28938"/>
        <dbReference type="ChEBI" id="CHEBI:29991"/>
        <dbReference type="ChEBI" id="CHEBI:58048"/>
        <dbReference type="EC" id="3.5.1.1"/>
    </reaction>
</comment>
<protein>
    <submittedName>
        <fullName evidence="12">Uncharacterized protein</fullName>
    </submittedName>
</protein>
<comment type="subunit">
    <text evidence="8">Heterodimer of an alpha and beta chain produced by autocleavage.</text>
</comment>
<keyword evidence="13" id="KW-1185">Reference proteome</keyword>
<feature type="site" description="Cleavage; by autolysis" evidence="11">
    <location>
        <begin position="175"/>
        <end position="176"/>
    </location>
</feature>
<evidence type="ECO:0000256" key="9">
    <source>
        <dbReference type="PIRSR" id="PIRSR600246-1"/>
    </source>
</evidence>
<reference evidence="12" key="1">
    <citation type="submission" date="2022-01" db="EMBL/GenBank/DDBJ databases">
        <authorList>
            <person name="King R."/>
        </authorList>
    </citation>
    <scope>NUCLEOTIDE SEQUENCE</scope>
</reference>
<organism evidence="12 13">
    <name type="scientific">Nezara viridula</name>
    <name type="common">Southern green stink bug</name>
    <name type="synonym">Cimex viridulus</name>
    <dbReference type="NCBI Taxonomy" id="85310"/>
    <lineage>
        <taxon>Eukaryota</taxon>
        <taxon>Metazoa</taxon>
        <taxon>Ecdysozoa</taxon>
        <taxon>Arthropoda</taxon>
        <taxon>Hexapoda</taxon>
        <taxon>Insecta</taxon>
        <taxon>Pterygota</taxon>
        <taxon>Neoptera</taxon>
        <taxon>Paraneoptera</taxon>
        <taxon>Hemiptera</taxon>
        <taxon>Heteroptera</taxon>
        <taxon>Panheteroptera</taxon>
        <taxon>Pentatomomorpha</taxon>
        <taxon>Pentatomoidea</taxon>
        <taxon>Pentatomidae</taxon>
        <taxon>Pentatominae</taxon>
        <taxon>Nezara</taxon>
    </lineage>
</organism>
<dbReference type="PANTHER" id="PTHR10188">
    <property type="entry name" value="L-ASPARAGINASE"/>
    <property type="match status" value="1"/>
</dbReference>
<evidence type="ECO:0000256" key="8">
    <source>
        <dbReference type="ARBA" id="ARBA00061780"/>
    </source>
</evidence>
<evidence type="ECO:0000256" key="1">
    <source>
        <dbReference type="ARBA" id="ARBA00000306"/>
    </source>
</evidence>
<sequence>MVQPVFVVHGGAGDIPDCRKQVKYEGIKKAAMEGHRVLYATGNVLDAVEAAVRTMEDDENFNAGRGSTLNAAGEVAMDALVTEGKNLSAGSVTLVKNIANPISLARMVMEKTPHAILGGEGVEEFIVKMGFPRVPDDYLITEFEKKALEEFRKRSLADGKSSLTNVGDRTLGDVGTVGCVAVDSTGHVASGTSTGGTTGKYKGRIGDTPLPGCGGYSDDEIGAVSSTGHGETILKYNLAHRILTLMQQGESPQNATVAACESMTKRIGNTGGAITVSNKGEIGIGFTTDRMAWAYQLGDEYNVLLRVNIALPHPATAIHYFLVYLVPPSNMACSTFCNQLFISDSDQYFNDKSVTTIPPVLLVHGGAEFIPDSDKKVKLDGVKESACEGYRVLIETGCVLDAVEAAIRVMEMNSAFNAGSVTLARNIAHPISLARMVMECSPHAIIGGNGVQDFIEKMGVTKVPDCYLITQNSMRALEKFKQMSLTEKTHKFVEFEEPGSGDTVGCVAVDMCGHVASGTSSGGLTGKYKGRIGDSPIPGSGGYSDDEVGAISVTGHGELILQCNFSHRVLSSMKEGKSAGEAAAATCEHMTKRLQKPIMVGAIIVSNKGEVGIYFSTKHMPWAYQVCNELHYGINQGEDICVKLN</sequence>
<dbReference type="EMBL" id="OV725081">
    <property type="protein sequence ID" value="CAH1403708.1"/>
    <property type="molecule type" value="Genomic_DNA"/>
</dbReference>